<keyword evidence="8" id="KW-1185">Reference proteome</keyword>
<dbReference type="Proteomes" id="UP000593567">
    <property type="component" value="Unassembled WGS sequence"/>
</dbReference>
<dbReference type="Pfam" id="PF14724">
    <property type="entry name" value="mit_SMPDase"/>
    <property type="match status" value="2"/>
</dbReference>
<dbReference type="GO" id="GO:0046513">
    <property type="term" value="P:ceramide biosynthetic process"/>
    <property type="evidence" value="ECO:0007669"/>
    <property type="project" value="TreeGrafter"/>
</dbReference>
<evidence type="ECO:0000256" key="6">
    <source>
        <dbReference type="SAM" id="Phobius"/>
    </source>
</evidence>
<evidence type="ECO:0000256" key="5">
    <source>
        <dbReference type="SAM" id="MobiDB-lite"/>
    </source>
</evidence>
<proteinExistence type="predicted"/>
<keyword evidence="2 6" id="KW-0812">Transmembrane</keyword>
<dbReference type="PANTHER" id="PTHR12988:SF6">
    <property type="entry name" value="SPHINGOMYELIN PHOSPHODIESTERASE 4"/>
    <property type="match status" value="1"/>
</dbReference>
<dbReference type="InterPro" id="IPR024129">
    <property type="entry name" value="Sphingomy_SMPD4"/>
</dbReference>
<comment type="subcellular location">
    <subcellularLocation>
        <location evidence="1">Membrane</location>
        <topology evidence="1">Single-pass membrane protein</topology>
    </subcellularLocation>
</comment>
<gene>
    <name evidence="7" type="ORF">EB796_018980</name>
</gene>
<sequence>MSSYLLNSSTIKREDQQLHDRDIFYDSVQQVVSPSSVQRSSNPIVQQSGAQSTRTPSSDSIEQALLKPSYHEKCQALTSALSGNLNIRNIQHQYSTIVQKIFGFGQYPPGWRIEVTHKLKSKRDSDAILAFLHPTGPLFTHVIYKLLAEAVVFEFPYNCLPGATKKRVEERLPLPELYNGKLVPGHTSQPVVLLDAFEYYFFVFAHKMVSSSTKAQELYLEPSDWLYPTLLDTYLQYFLPKTGIPDAVPNLPVSLGLLKQTTPQFSRSLSSQHHTQDSNVDGDIMWRSERIVQILAEFWMGQTSLDLSTSTDFRFAASPGETLPSHDLIMLVRMLIKHLHMFVNTCDSNPLPSHQQNAQTTLGSLKKLLVPRYIQKPLYAFLKHSIEKWPLDTSFRPILETWLTFIQPWRYTVNATGSGDESKINLDDFMRLWEGFVRPNSLFYTVILQDVLSRFSRIDMSSSKMAFQLHRVCKVLNIDELMSILKDVDVSVSASLYPYPELHTTGLYTTGYGDLTEGHVGDAQSLLFSQISNLESPLFDYRPLFSDEVLYQVRILLQEMANAHLRVKTLKQSLQSKQSANQNSSILSFIGLGTISEFNDAQTSADNKEYSTAEKWLETSIADLSNMLRLPVPEAAACSSTESMSGSGSDTLPDHIAKADGRVELTALGRYQVLNGLRKFQNIEYQCDPELQPVRSYESDVGVIQLYKLSCAINKKYGEWFAQQCDNDGLIGYIARRLLNKPSKSSSTLSRYPRLSLRFMANYYLLGYGFLGYLVMSSAMGRLPAVVIATVLFLLYIVIMAAVDMARGTSWKD</sequence>
<evidence type="ECO:0000313" key="7">
    <source>
        <dbReference type="EMBL" id="KAF6022704.1"/>
    </source>
</evidence>
<reference evidence="7" key="1">
    <citation type="submission" date="2020-06" db="EMBL/GenBank/DDBJ databases">
        <title>Draft genome of Bugula neritina, a colonial animal packing powerful symbionts and potential medicines.</title>
        <authorList>
            <person name="Rayko M."/>
        </authorList>
    </citation>
    <scope>NUCLEOTIDE SEQUENCE [LARGE SCALE GENOMIC DNA]</scope>
    <source>
        <strain evidence="7">Kwan_BN1</strain>
    </source>
</reference>
<protein>
    <submittedName>
        <fullName evidence="7">SMPD4</fullName>
    </submittedName>
</protein>
<evidence type="ECO:0000256" key="1">
    <source>
        <dbReference type="ARBA" id="ARBA00004167"/>
    </source>
</evidence>
<accession>A0A7J7JAJ1</accession>
<name>A0A7J7JAJ1_BUGNE</name>
<evidence type="ECO:0000256" key="2">
    <source>
        <dbReference type="ARBA" id="ARBA00022692"/>
    </source>
</evidence>
<evidence type="ECO:0000256" key="3">
    <source>
        <dbReference type="ARBA" id="ARBA00022989"/>
    </source>
</evidence>
<feature type="transmembrane region" description="Helical" evidence="6">
    <location>
        <begin position="783"/>
        <end position="803"/>
    </location>
</feature>
<evidence type="ECO:0000313" key="8">
    <source>
        <dbReference type="Proteomes" id="UP000593567"/>
    </source>
</evidence>
<keyword evidence="3 6" id="KW-1133">Transmembrane helix</keyword>
<dbReference type="GO" id="GO:0046475">
    <property type="term" value="P:glycerophospholipid catabolic process"/>
    <property type="evidence" value="ECO:0007669"/>
    <property type="project" value="TreeGrafter"/>
</dbReference>
<dbReference type="OrthoDB" id="10251508at2759"/>
<feature type="compositionally biased region" description="Polar residues" evidence="5">
    <location>
        <begin position="42"/>
        <end position="60"/>
    </location>
</feature>
<organism evidence="7 8">
    <name type="scientific">Bugula neritina</name>
    <name type="common">Brown bryozoan</name>
    <name type="synonym">Sertularia neritina</name>
    <dbReference type="NCBI Taxonomy" id="10212"/>
    <lineage>
        <taxon>Eukaryota</taxon>
        <taxon>Metazoa</taxon>
        <taxon>Spiralia</taxon>
        <taxon>Lophotrochozoa</taxon>
        <taxon>Bryozoa</taxon>
        <taxon>Gymnolaemata</taxon>
        <taxon>Cheilostomatida</taxon>
        <taxon>Flustrina</taxon>
        <taxon>Buguloidea</taxon>
        <taxon>Bugulidae</taxon>
        <taxon>Bugula</taxon>
    </lineage>
</organism>
<dbReference type="EMBL" id="VXIV02002814">
    <property type="protein sequence ID" value="KAF6022704.1"/>
    <property type="molecule type" value="Genomic_DNA"/>
</dbReference>
<dbReference type="AlphaFoldDB" id="A0A7J7JAJ1"/>
<feature type="transmembrane region" description="Helical" evidence="6">
    <location>
        <begin position="755"/>
        <end position="776"/>
    </location>
</feature>
<feature type="region of interest" description="Disordered" evidence="5">
    <location>
        <begin position="35"/>
        <end position="60"/>
    </location>
</feature>
<dbReference type="GO" id="GO:0050290">
    <property type="term" value="F:sphingomyelin phosphodiesterase D activity"/>
    <property type="evidence" value="ECO:0007669"/>
    <property type="project" value="InterPro"/>
</dbReference>
<dbReference type="PANTHER" id="PTHR12988">
    <property type="entry name" value="SPHINGOMYELIN PHOSPHODIESTERASE 4"/>
    <property type="match status" value="1"/>
</dbReference>
<keyword evidence="4 6" id="KW-0472">Membrane</keyword>
<dbReference type="GO" id="GO:0016020">
    <property type="term" value="C:membrane"/>
    <property type="evidence" value="ECO:0007669"/>
    <property type="project" value="UniProtKB-SubCell"/>
</dbReference>
<comment type="caution">
    <text evidence="7">The sequence shown here is derived from an EMBL/GenBank/DDBJ whole genome shotgun (WGS) entry which is preliminary data.</text>
</comment>
<evidence type="ECO:0000256" key="4">
    <source>
        <dbReference type="ARBA" id="ARBA00023136"/>
    </source>
</evidence>
<dbReference type="GO" id="GO:0006685">
    <property type="term" value="P:sphingomyelin catabolic process"/>
    <property type="evidence" value="ECO:0007669"/>
    <property type="project" value="TreeGrafter"/>
</dbReference>